<dbReference type="Proteomes" id="UP000717696">
    <property type="component" value="Unassembled WGS sequence"/>
</dbReference>
<dbReference type="EMBL" id="JAGMUU010000011">
    <property type="protein sequence ID" value="KAH7142639.1"/>
    <property type="molecule type" value="Genomic_DNA"/>
</dbReference>
<dbReference type="AlphaFoldDB" id="A0A9P9ER00"/>
<evidence type="ECO:0000313" key="3">
    <source>
        <dbReference type="Proteomes" id="UP000717696"/>
    </source>
</evidence>
<reference evidence="2" key="1">
    <citation type="journal article" date="2021" name="Nat. Commun.">
        <title>Genetic determinants of endophytism in the Arabidopsis root mycobiome.</title>
        <authorList>
            <person name="Mesny F."/>
            <person name="Miyauchi S."/>
            <person name="Thiergart T."/>
            <person name="Pickel B."/>
            <person name="Atanasova L."/>
            <person name="Karlsson M."/>
            <person name="Huettel B."/>
            <person name="Barry K.W."/>
            <person name="Haridas S."/>
            <person name="Chen C."/>
            <person name="Bauer D."/>
            <person name="Andreopoulos W."/>
            <person name="Pangilinan J."/>
            <person name="LaButti K."/>
            <person name="Riley R."/>
            <person name="Lipzen A."/>
            <person name="Clum A."/>
            <person name="Drula E."/>
            <person name="Henrissat B."/>
            <person name="Kohler A."/>
            <person name="Grigoriev I.V."/>
            <person name="Martin F.M."/>
            <person name="Hacquard S."/>
        </authorList>
    </citation>
    <scope>NUCLEOTIDE SEQUENCE</scope>
    <source>
        <strain evidence="2">MPI-CAGE-AT-0021</strain>
    </source>
</reference>
<accession>A0A9P9ER00</accession>
<organism evidence="2 3">
    <name type="scientific">Dactylonectria estremocensis</name>
    <dbReference type="NCBI Taxonomy" id="1079267"/>
    <lineage>
        <taxon>Eukaryota</taxon>
        <taxon>Fungi</taxon>
        <taxon>Dikarya</taxon>
        <taxon>Ascomycota</taxon>
        <taxon>Pezizomycotina</taxon>
        <taxon>Sordariomycetes</taxon>
        <taxon>Hypocreomycetidae</taxon>
        <taxon>Hypocreales</taxon>
        <taxon>Nectriaceae</taxon>
        <taxon>Dactylonectria</taxon>
    </lineage>
</organism>
<name>A0A9P9ER00_9HYPO</name>
<sequence>MAEEVLRYSRDCRERHHSEMVWNIEVHQRLLEKIFRARHPPHLVDFLSCHAATITKEHLSITTRPKLVDFYIHVNPRV</sequence>
<evidence type="ECO:0000259" key="1">
    <source>
        <dbReference type="Pfam" id="PF20516"/>
    </source>
</evidence>
<protein>
    <recommendedName>
        <fullName evidence="1">PD-(D/E)XK nuclease-like domain-containing protein</fullName>
    </recommendedName>
</protein>
<dbReference type="Pfam" id="PF20516">
    <property type="entry name" value="PDDEXK_12"/>
    <property type="match status" value="1"/>
</dbReference>
<keyword evidence="3" id="KW-1185">Reference proteome</keyword>
<comment type="caution">
    <text evidence="2">The sequence shown here is derived from an EMBL/GenBank/DDBJ whole genome shotgun (WGS) entry which is preliminary data.</text>
</comment>
<dbReference type="OrthoDB" id="4161186at2759"/>
<gene>
    <name evidence="2" type="ORF">B0J13DRAFT_623258</name>
</gene>
<evidence type="ECO:0000313" key="2">
    <source>
        <dbReference type="EMBL" id="KAH7142639.1"/>
    </source>
</evidence>
<proteinExistence type="predicted"/>
<dbReference type="InterPro" id="IPR046797">
    <property type="entry name" value="PDDEXK_12"/>
</dbReference>
<feature type="domain" description="PD-(D/E)XK nuclease-like" evidence="1">
    <location>
        <begin position="3"/>
        <end position="76"/>
    </location>
</feature>